<dbReference type="PANTHER" id="PTHR19212">
    <property type="entry name" value="LEUCINE RICH REPEAT IN FLII INTERACTING PROTEIN"/>
    <property type="match status" value="1"/>
</dbReference>
<keyword evidence="6" id="KW-1185">Reference proteome</keyword>
<reference evidence="6" key="1">
    <citation type="journal article" date="2010" name="Nature">
        <title>The Amphimedon queenslandica genome and the evolution of animal complexity.</title>
        <authorList>
            <person name="Srivastava M."/>
            <person name="Simakov O."/>
            <person name="Chapman J."/>
            <person name="Fahey B."/>
            <person name="Gauthier M.E."/>
            <person name="Mitros T."/>
            <person name="Richards G.S."/>
            <person name="Conaco C."/>
            <person name="Dacre M."/>
            <person name="Hellsten U."/>
            <person name="Larroux C."/>
            <person name="Putnam N.H."/>
            <person name="Stanke M."/>
            <person name="Adamska M."/>
            <person name="Darling A."/>
            <person name="Degnan S.M."/>
            <person name="Oakley T.H."/>
            <person name="Plachetzki D.C."/>
            <person name="Zhai Y."/>
            <person name="Adamski M."/>
            <person name="Calcino A."/>
            <person name="Cummins S.F."/>
            <person name="Goodstein D.M."/>
            <person name="Harris C."/>
            <person name="Jackson D.J."/>
            <person name="Leys S.P."/>
            <person name="Shu S."/>
            <person name="Woodcroft B.J."/>
            <person name="Vervoort M."/>
            <person name="Kosik K.S."/>
            <person name="Manning G."/>
            <person name="Degnan B.M."/>
            <person name="Rokhsar D.S."/>
        </authorList>
    </citation>
    <scope>NUCLEOTIDE SEQUENCE [LARGE SCALE GENOMIC DNA]</scope>
</reference>
<organism evidence="5">
    <name type="scientific">Amphimedon queenslandica</name>
    <name type="common">Sponge</name>
    <dbReference type="NCBI Taxonomy" id="400682"/>
    <lineage>
        <taxon>Eukaryota</taxon>
        <taxon>Metazoa</taxon>
        <taxon>Porifera</taxon>
        <taxon>Demospongiae</taxon>
        <taxon>Heteroscleromorpha</taxon>
        <taxon>Haplosclerida</taxon>
        <taxon>Niphatidae</taxon>
        <taxon>Amphimedon</taxon>
    </lineage>
</organism>
<dbReference type="Proteomes" id="UP000007879">
    <property type="component" value="Unassembled WGS sequence"/>
</dbReference>
<feature type="coiled-coil region" evidence="3">
    <location>
        <begin position="46"/>
        <end position="73"/>
    </location>
</feature>
<evidence type="ECO:0000256" key="1">
    <source>
        <dbReference type="ARBA" id="ARBA00008275"/>
    </source>
</evidence>
<proteinExistence type="inferred from homology"/>
<evidence type="ECO:0008006" key="7">
    <source>
        <dbReference type="Google" id="ProtNLM"/>
    </source>
</evidence>
<dbReference type="InParanoid" id="A0A1X7VWG6"/>
<evidence type="ECO:0000256" key="4">
    <source>
        <dbReference type="SAM" id="MobiDB-lite"/>
    </source>
</evidence>
<dbReference type="InterPro" id="IPR019139">
    <property type="entry name" value="LRRFIP1/2"/>
</dbReference>
<dbReference type="KEGG" id="aqu:100638882"/>
<feature type="region of interest" description="Disordered" evidence="4">
    <location>
        <begin position="79"/>
        <end position="143"/>
    </location>
</feature>
<keyword evidence="2 3" id="KW-0175">Coiled coil</keyword>
<dbReference type="AlphaFoldDB" id="A0A1X7VWG6"/>
<dbReference type="EnsemblMetazoa" id="XM_003382590.3">
    <property type="protein sequence ID" value="XP_003382638.1"/>
    <property type="gene ID" value="LOC100638882"/>
</dbReference>
<dbReference type="Gene3D" id="1.20.5.4090">
    <property type="match status" value="1"/>
</dbReference>
<reference evidence="5" key="2">
    <citation type="submission" date="2017-05" db="UniProtKB">
        <authorList>
            <consortium name="EnsemblMetazoa"/>
        </authorList>
    </citation>
    <scope>IDENTIFICATION</scope>
</reference>
<feature type="compositionally biased region" description="Low complexity" evidence="4">
    <location>
        <begin position="117"/>
        <end position="138"/>
    </location>
</feature>
<sequence>MSSPEDNTSYVDASPNKIPRSTSNSMDKSRSRSYLTKDISISIDEGDALKKISEEAEEKLQREKKKTAEARSYYIQKRVQEQANYSDEEGESGGGGDGVTTTSTPINRRLLDHDTGSPLLSRGPVRSSSRPSSSLGYSDDNLANGIDKHEKYLELESKYKEALVSQAKLYDEKTALVYQVETLKDQLEDSQQTNYQLKQSAQRQQSQILLSKHTEDSLHGDIDKLRHQIRYRDDFMETHGLHLPTIEEEDETETEKMTIQFFPMEERDQLLKQISDLKAEIEDVKTNMVVTPPSDSLLRGEETKDIVRESTRLVSEYKNKLQLSDAENTRLEGTVERLKGQVVRYKTQLEEMEKREDELLKEKRALSREARRLQSTVDDLESDNELLKRRVEQMRKKQKD</sequence>
<dbReference type="STRING" id="400682.A0A1X7VWG6"/>
<name>A0A1X7VWG6_AMPQE</name>
<dbReference type="eggNOG" id="KOG2010">
    <property type="taxonomic scope" value="Eukaryota"/>
</dbReference>
<dbReference type="OrthoDB" id="10028421at2759"/>
<feature type="compositionally biased region" description="Polar residues" evidence="4">
    <location>
        <begin position="1"/>
        <end position="11"/>
    </location>
</feature>
<dbReference type="GO" id="GO:0006355">
    <property type="term" value="P:regulation of DNA-templated transcription"/>
    <property type="evidence" value="ECO:0007669"/>
    <property type="project" value="InterPro"/>
</dbReference>
<evidence type="ECO:0000256" key="3">
    <source>
        <dbReference type="SAM" id="Coils"/>
    </source>
</evidence>
<feature type="region of interest" description="Disordered" evidence="4">
    <location>
        <begin position="371"/>
        <end position="400"/>
    </location>
</feature>
<evidence type="ECO:0000313" key="5">
    <source>
        <dbReference type="EnsemblMetazoa" id="Aqu2.1.43753_001"/>
    </source>
</evidence>
<comment type="similarity">
    <text evidence="1">Belongs to the LRRFIP family.</text>
</comment>
<gene>
    <name evidence="5" type="primary">100638882</name>
</gene>
<dbReference type="EnsemblMetazoa" id="Aqu2.1.43753_001">
    <property type="protein sequence ID" value="Aqu2.1.43753_001"/>
    <property type="gene ID" value="Aqu2.1.43753"/>
</dbReference>
<dbReference type="PANTHER" id="PTHR19212:SF0">
    <property type="entry name" value="LD07988P"/>
    <property type="match status" value="1"/>
</dbReference>
<accession>A0A1X7VWG6</accession>
<feature type="region of interest" description="Disordered" evidence="4">
    <location>
        <begin position="1"/>
        <end position="40"/>
    </location>
</feature>
<dbReference type="OMA" id="RDKCREH"/>
<feature type="compositionally biased region" description="Basic and acidic residues" evidence="4">
    <location>
        <begin position="385"/>
        <end position="400"/>
    </location>
</feature>
<protein>
    <recommendedName>
        <fullName evidence="7">Leucine-rich repeat flightless-interacting protein 2</fullName>
    </recommendedName>
</protein>
<evidence type="ECO:0000256" key="2">
    <source>
        <dbReference type="ARBA" id="ARBA00023054"/>
    </source>
</evidence>
<dbReference type="Pfam" id="PF09738">
    <property type="entry name" value="LRRFIP"/>
    <property type="match status" value="1"/>
</dbReference>
<evidence type="ECO:0000313" key="6">
    <source>
        <dbReference type="Proteomes" id="UP000007879"/>
    </source>
</evidence>